<organism evidence="2 3">
    <name type="scientific">Salinarimonas soli</name>
    <dbReference type="NCBI Taxonomy" id="1638099"/>
    <lineage>
        <taxon>Bacteria</taxon>
        <taxon>Pseudomonadati</taxon>
        <taxon>Pseudomonadota</taxon>
        <taxon>Alphaproteobacteria</taxon>
        <taxon>Hyphomicrobiales</taxon>
        <taxon>Salinarimonadaceae</taxon>
        <taxon>Salinarimonas</taxon>
    </lineage>
</organism>
<evidence type="ECO:0000313" key="2">
    <source>
        <dbReference type="EMBL" id="KAA2237884.1"/>
    </source>
</evidence>
<dbReference type="OrthoDB" id="9130422at2"/>
<dbReference type="Pfam" id="PF16156">
    <property type="entry name" value="DUF4864"/>
    <property type="match status" value="1"/>
</dbReference>
<keyword evidence="1" id="KW-0732">Signal</keyword>
<comment type="caution">
    <text evidence="2">The sequence shown here is derived from an EMBL/GenBank/DDBJ whole genome shotgun (WGS) entry which is preliminary data.</text>
</comment>
<dbReference type="Proteomes" id="UP000323142">
    <property type="component" value="Unassembled WGS sequence"/>
</dbReference>
<dbReference type="InterPro" id="IPR032347">
    <property type="entry name" value="DUF4864"/>
</dbReference>
<dbReference type="EMBL" id="VUOA01000017">
    <property type="protein sequence ID" value="KAA2237884.1"/>
    <property type="molecule type" value="Genomic_DNA"/>
</dbReference>
<reference evidence="2 3" key="1">
    <citation type="submission" date="2019-09" db="EMBL/GenBank/DDBJ databases">
        <title>Salinarimonas rosea gen. nov., sp. nov., a new member of the a-2 subgroup of the Proteobacteria.</title>
        <authorList>
            <person name="Liu J."/>
        </authorList>
    </citation>
    <scope>NUCLEOTIDE SEQUENCE [LARGE SCALE GENOMIC DNA]</scope>
    <source>
        <strain evidence="2 3">BN140002</strain>
    </source>
</reference>
<dbReference type="RefSeq" id="WP_149816495.1">
    <property type="nucleotide sequence ID" value="NZ_VUOA01000017.1"/>
</dbReference>
<evidence type="ECO:0000313" key="3">
    <source>
        <dbReference type="Proteomes" id="UP000323142"/>
    </source>
</evidence>
<name>A0A5B2VFX6_9HYPH</name>
<accession>A0A5B2VFX6</accession>
<feature type="signal peptide" evidence="1">
    <location>
        <begin position="1"/>
        <end position="22"/>
    </location>
</feature>
<dbReference type="AlphaFoldDB" id="A0A5B2VFX6"/>
<feature type="chain" id="PRO_5023140008" evidence="1">
    <location>
        <begin position="23"/>
        <end position="141"/>
    </location>
</feature>
<gene>
    <name evidence="2" type="ORF">F0L46_07780</name>
</gene>
<proteinExistence type="predicted"/>
<sequence>MRHVLPRLLLALSLFGPLPAWAADEADGASVRTVIERQLDAFARDDAAGAYAHAAPVIREAFPTDGVFMSMVRRGYPPVYRARRHSFADLRELPGGGLEQSVRIEDEAGEDWLAVYTMEKQPDGTWQISGCRLERVASQAA</sequence>
<protein>
    <submittedName>
        <fullName evidence="2">DUF4864 domain-containing protein</fullName>
    </submittedName>
</protein>
<reference evidence="2 3" key="2">
    <citation type="submission" date="2019-09" db="EMBL/GenBank/DDBJ databases">
        <authorList>
            <person name="Jin C."/>
        </authorList>
    </citation>
    <scope>NUCLEOTIDE SEQUENCE [LARGE SCALE GENOMIC DNA]</scope>
    <source>
        <strain evidence="2 3">BN140002</strain>
    </source>
</reference>
<evidence type="ECO:0000256" key="1">
    <source>
        <dbReference type="SAM" id="SignalP"/>
    </source>
</evidence>
<keyword evidence="3" id="KW-1185">Reference proteome</keyword>